<feature type="compositionally biased region" description="Polar residues" evidence="1">
    <location>
        <begin position="278"/>
        <end position="294"/>
    </location>
</feature>
<feature type="compositionally biased region" description="Polar residues" evidence="1">
    <location>
        <begin position="364"/>
        <end position="373"/>
    </location>
</feature>
<feature type="compositionally biased region" description="Low complexity" evidence="1">
    <location>
        <begin position="432"/>
        <end position="442"/>
    </location>
</feature>
<dbReference type="Proteomes" id="UP000573603">
    <property type="component" value="Unassembled WGS sequence"/>
</dbReference>
<feature type="region of interest" description="Disordered" evidence="1">
    <location>
        <begin position="602"/>
        <end position="626"/>
    </location>
</feature>
<comment type="caution">
    <text evidence="2">The sequence shown here is derived from an EMBL/GenBank/DDBJ whole genome shotgun (WGS) entry which is preliminary data.</text>
</comment>
<feature type="region of interest" description="Disordered" evidence="1">
    <location>
        <begin position="1"/>
        <end position="22"/>
    </location>
</feature>
<protein>
    <submittedName>
        <fullName evidence="2">Uncharacterized protein</fullName>
    </submittedName>
</protein>
<feature type="compositionally biased region" description="Polar residues" evidence="1">
    <location>
        <begin position="139"/>
        <end position="153"/>
    </location>
</feature>
<evidence type="ECO:0000256" key="1">
    <source>
        <dbReference type="SAM" id="MobiDB-lite"/>
    </source>
</evidence>
<feature type="region of interest" description="Disordered" evidence="1">
    <location>
        <begin position="266"/>
        <end position="446"/>
    </location>
</feature>
<evidence type="ECO:0000313" key="3">
    <source>
        <dbReference type="Proteomes" id="UP000573603"/>
    </source>
</evidence>
<feature type="compositionally biased region" description="Polar residues" evidence="1">
    <location>
        <begin position="301"/>
        <end position="321"/>
    </location>
</feature>
<reference evidence="2 3" key="1">
    <citation type="journal article" date="2020" name="BMC Genomics">
        <title>Correction to: Identification and distribution of gene clusters required for synthesis of sphingolipid metabolism inhibitors in diverse species of the filamentous fungus Fusarium.</title>
        <authorList>
            <person name="Kim H.S."/>
            <person name="Lohmar J.M."/>
            <person name="Busman M."/>
            <person name="Brown D.W."/>
            <person name="Naumann T.A."/>
            <person name="Divon H.H."/>
            <person name="Lysoe E."/>
            <person name="Uhlig S."/>
            <person name="Proctor R.H."/>
        </authorList>
    </citation>
    <scope>NUCLEOTIDE SEQUENCE [LARGE SCALE GENOMIC DNA]</scope>
    <source>
        <strain evidence="2 3">NRRL 25214</strain>
    </source>
</reference>
<sequence>MADNSSIQFPSLSDPNLPSGDQDKQLLERLKVAWDRYSDKWDDESKRELVSLIKRGETKITKTNQVQPSGHRLWKADHMTFAVWIIFRITYDDYKLSKPKEWLRSKYKNIDPQSWASPVSKKPVKPRGTKGEKARSSEENLASQEPKSPQSIESMDICDNESDYDDIHGYGTYEDDNNDGDDQGETNGKTVTRSRFKAVNVPEPSRDLSRKRGTSNASLNLRTKLQKLDFPRTASLAEAAHLLEASDQPAAPAVDSQARTRTLKWKTKLHEHRDSGRGLNQNRPAFNRTSSTGDQAFPLSETPSRQWAGSQERSSRLNSPIVSYEKVDGQSVSDDPRDRILFRGHSTQSGHVRAKSGLKDQRSGESGASTQRLSRPIECRGNTSTVAPKGSSDSFVFSSSSRVKEHSRTGERLPLRLTTRESLGTPGDVFTQQPSSLQQLPLDDPDEPSWFRQFRTQYYSDQKETREGIAYHIKRQVTGVVFQAVHDLIQPLSNSITQCVDTLAKHDANTAGATEHIGQAVSAAKELRDMKQILSNIVDTSRVQLEASQREGAAIQGLVLPAITEHRKDIDDLLQRTTSIEERTSDVEEYLELQLAYRGGDSTRNAPQVDENNRHACGIQESAGGE</sequence>
<proteinExistence type="predicted"/>
<evidence type="ECO:0000313" key="2">
    <source>
        <dbReference type="EMBL" id="KAF5251454.1"/>
    </source>
</evidence>
<keyword evidence="3" id="KW-1185">Reference proteome</keyword>
<feature type="compositionally biased region" description="Basic and acidic residues" evidence="1">
    <location>
        <begin position="402"/>
        <end position="414"/>
    </location>
</feature>
<feature type="compositionally biased region" description="Basic and acidic residues" evidence="1">
    <location>
        <begin position="129"/>
        <end position="138"/>
    </location>
</feature>
<dbReference type="EMBL" id="JABEVY010000068">
    <property type="protein sequence ID" value="KAF5251454.1"/>
    <property type="molecule type" value="Genomic_DNA"/>
</dbReference>
<gene>
    <name evidence="2" type="ORF">FANTH_3476</name>
</gene>
<organism evidence="2 3">
    <name type="scientific">Fusarium anthophilum</name>
    <dbReference type="NCBI Taxonomy" id="48485"/>
    <lineage>
        <taxon>Eukaryota</taxon>
        <taxon>Fungi</taxon>
        <taxon>Dikarya</taxon>
        <taxon>Ascomycota</taxon>
        <taxon>Pezizomycotina</taxon>
        <taxon>Sordariomycetes</taxon>
        <taxon>Hypocreomycetidae</taxon>
        <taxon>Hypocreales</taxon>
        <taxon>Nectriaceae</taxon>
        <taxon>Fusarium</taxon>
        <taxon>Fusarium fujikuroi species complex</taxon>
    </lineage>
</organism>
<dbReference type="AlphaFoldDB" id="A0A8H4ZRP7"/>
<name>A0A8H4ZRP7_9HYPO</name>
<feature type="compositionally biased region" description="Low complexity" evidence="1">
    <location>
        <begin position="391"/>
        <end position="401"/>
    </location>
</feature>
<feature type="compositionally biased region" description="Acidic residues" evidence="1">
    <location>
        <begin position="173"/>
        <end position="184"/>
    </location>
</feature>
<feature type="region of interest" description="Disordered" evidence="1">
    <location>
        <begin position="113"/>
        <end position="191"/>
    </location>
</feature>
<feature type="compositionally biased region" description="Polar residues" evidence="1">
    <location>
        <begin position="1"/>
        <end position="16"/>
    </location>
</feature>
<accession>A0A8H4ZRP7</accession>